<dbReference type="SMART" id="SM01322">
    <property type="entry name" value="YaeQ"/>
    <property type="match status" value="1"/>
</dbReference>
<gene>
    <name evidence="1" type="ORF">IPJ38_03655</name>
</gene>
<name>A0A935MSB1_9RHOO</name>
<dbReference type="InterPro" id="IPR011335">
    <property type="entry name" value="Restrct_endonuc-II-like"/>
</dbReference>
<dbReference type="InterPro" id="IPR038590">
    <property type="entry name" value="YaeQ_sf"/>
</dbReference>
<accession>A0A935MSB1</accession>
<proteinExistence type="predicted"/>
<evidence type="ECO:0000313" key="2">
    <source>
        <dbReference type="Proteomes" id="UP000739411"/>
    </source>
</evidence>
<dbReference type="Proteomes" id="UP000739411">
    <property type="component" value="Unassembled WGS sequence"/>
</dbReference>
<dbReference type="CDD" id="cd22368">
    <property type="entry name" value="YaeQ-like"/>
    <property type="match status" value="1"/>
</dbReference>
<dbReference type="Gene3D" id="3.10.640.10">
    <property type="entry name" value="Restriction endonuclease-like alpha-beta roll domain"/>
    <property type="match status" value="1"/>
</dbReference>
<dbReference type="AlphaFoldDB" id="A0A935MSB1"/>
<organism evidence="1 2">
    <name type="scientific">Candidatus Dechloromonas phosphorivorans</name>
    <dbReference type="NCBI Taxonomy" id="2899244"/>
    <lineage>
        <taxon>Bacteria</taxon>
        <taxon>Pseudomonadati</taxon>
        <taxon>Pseudomonadota</taxon>
        <taxon>Betaproteobacteria</taxon>
        <taxon>Rhodocyclales</taxon>
        <taxon>Azonexaceae</taxon>
        <taxon>Dechloromonas</taxon>
    </lineage>
</organism>
<dbReference type="SUPFAM" id="SSF52980">
    <property type="entry name" value="Restriction endonuclease-like"/>
    <property type="match status" value="1"/>
</dbReference>
<dbReference type="PANTHER" id="PTHR38784">
    <property type="entry name" value="SUCROSE PHOSPHORYLASE"/>
    <property type="match status" value="1"/>
</dbReference>
<reference evidence="1 2" key="1">
    <citation type="submission" date="2020-10" db="EMBL/GenBank/DDBJ databases">
        <title>Connecting structure to function with the recovery of over 1000 high-quality activated sludge metagenome-assembled genomes encoding full-length rRNA genes using long-read sequencing.</title>
        <authorList>
            <person name="Singleton C.M."/>
            <person name="Petriglieri F."/>
            <person name="Kristensen J.M."/>
            <person name="Kirkegaard R.H."/>
            <person name="Michaelsen T.Y."/>
            <person name="Andersen M.H."/>
            <person name="Karst S.M."/>
            <person name="Dueholm M.S."/>
            <person name="Nielsen P.H."/>
            <person name="Albertsen M."/>
        </authorList>
    </citation>
    <scope>NUCLEOTIDE SEQUENCE [LARGE SCALE GENOMIC DNA]</scope>
    <source>
        <strain evidence="1">EsbW_18-Q3-R4-48_BATAC.463</strain>
    </source>
</reference>
<evidence type="ECO:0000313" key="1">
    <source>
        <dbReference type="EMBL" id="MBK7414334.1"/>
    </source>
</evidence>
<dbReference type="PIRSF" id="PIRSF011484">
    <property type="entry name" value="YaeQ"/>
    <property type="match status" value="1"/>
</dbReference>
<dbReference type="PANTHER" id="PTHR38784:SF1">
    <property type="entry name" value="SUCROSE PHOSPHORYLASE"/>
    <property type="match status" value="1"/>
</dbReference>
<dbReference type="InterPro" id="IPR009822">
    <property type="entry name" value="YaeQ"/>
</dbReference>
<comment type="caution">
    <text evidence="1">The sequence shown here is derived from an EMBL/GenBank/DDBJ whole genome shotgun (WGS) entry which is preliminary data.</text>
</comment>
<dbReference type="Pfam" id="PF07152">
    <property type="entry name" value="YaeQ"/>
    <property type="match status" value="1"/>
</dbReference>
<protein>
    <submittedName>
        <fullName evidence="1">YaeQ family protein</fullName>
    </submittedName>
</protein>
<dbReference type="EMBL" id="JADJMS010000008">
    <property type="protein sequence ID" value="MBK7414334.1"/>
    <property type="molecule type" value="Genomic_DNA"/>
</dbReference>
<sequence>MALKATIYKADLQVADLDRSHFAEYALTIARHPSETDERMMVRLLAFAMYAGQDLSFGKGVSSDDEAAVWEIDPSGVIRLWIEVGLPDETRIRKACGRADRVVLLAYGARTVDAWWQQSSGNLKRFGNLDVYRLSAEEGLALAALAERKMKLSCTIQEGAIYMEGVELHPQVLQASGI</sequence>